<dbReference type="EMBL" id="AP024271">
    <property type="protein sequence ID" value="BCP67389.1"/>
    <property type="molecule type" value="Genomic_DNA"/>
</dbReference>
<proteinExistence type="predicted"/>
<dbReference type="Proteomes" id="UP000596099">
    <property type="component" value="Plasmid pHB5018b"/>
</dbReference>
<keyword evidence="2" id="KW-0614">Plasmid</keyword>
<reference evidence="3" key="1">
    <citation type="submission" date="2021-01" db="EMBL/GenBank/DDBJ databases">
        <title>Complete Genome Sequence of Thermus thermophilus Strain HB5018, Isolated from Mine Onsen Hot Spring.</title>
        <authorList>
            <person name="Miyazaki K."/>
            <person name="Moriya T."/>
            <person name="Nemoto N."/>
            <person name="Oshima T."/>
            <person name="Yura K."/>
            <person name="Bessho Y."/>
        </authorList>
    </citation>
    <scope>NUCLEOTIDE SEQUENCE [LARGE SCALE GENOMIC DNA]</scope>
    <source>
        <strain evidence="3">HB5018</strain>
        <plasmid evidence="3">pHB5018b</plasmid>
    </source>
</reference>
<dbReference type="AlphaFoldDB" id="A0A7R7YJ74"/>
<evidence type="ECO:0000256" key="1">
    <source>
        <dbReference type="SAM" id="MobiDB-lite"/>
    </source>
</evidence>
<evidence type="ECO:0008006" key="4">
    <source>
        <dbReference type="Google" id="ProtNLM"/>
    </source>
</evidence>
<organism evidence="2 3">
    <name type="scientific">Thermus thermophilus</name>
    <dbReference type="NCBI Taxonomy" id="274"/>
    <lineage>
        <taxon>Bacteria</taxon>
        <taxon>Thermotogati</taxon>
        <taxon>Deinococcota</taxon>
        <taxon>Deinococci</taxon>
        <taxon>Thermales</taxon>
        <taxon>Thermaceae</taxon>
        <taxon>Thermus</taxon>
    </lineage>
</organism>
<name>A0A7R7YJ74_THETH</name>
<dbReference type="InterPro" id="IPR036188">
    <property type="entry name" value="FAD/NAD-bd_sf"/>
</dbReference>
<gene>
    <name evidence="2" type="ORF">TthHB5018_b23230</name>
</gene>
<geneLocation type="plasmid" evidence="2 3">
    <name>pHB5018b</name>
</geneLocation>
<protein>
    <recommendedName>
        <fullName evidence="4">Phytoene dehydrogenase</fullName>
    </recommendedName>
</protein>
<sequence>MGRVAEALAEGLPVRYKARAERLLLGEGRAFALEVAYGGRRRGEREVVEADLFVLDVPLAPLLGLPLKVPEDAWGAFVVHGVLPFRAPPPYFRQNAREKPFAFLSLRPEGEKTAFALSLHTPSPSGRAFPRRSTGGSRPAGGDGPEPGEALLPGLREAELLLFGPPRTYARFAGRAWVGGFPQTHPFRFPRVRPFPNVFRVGEGVFPGQSVPAAALSGLRAARLALEALGLAGSGGEARPSFPPFP</sequence>
<dbReference type="SUPFAM" id="SSF51905">
    <property type="entry name" value="FAD/NAD(P)-binding domain"/>
    <property type="match status" value="1"/>
</dbReference>
<feature type="region of interest" description="Disordered" evidence="1">
    <location>
        <begin position="117"/>
        <end position="149"/>
    </location>
</feature>
<evidence type="ECO:0000313" key="2">
    <source>
        <dbReference type="EMBL" id="BCP67389.1"/>
    </source>
</evidence>
<accession>A0A7R7YJ74</accession>
<evidence type="ECO:0000313" key="3">
    <source>
        <dbReference type="Proteomes" id="UP000596099"/>
    </source>
</evidence>